<evidence type="ECO:0000256" key="1">
    <source>
        <dbReference type="ARBA" id="ARBA00023125"/>
    </source>
</evidence>
<dbReference type="InterPro" id="IPR018122">
    <property type="entry name" value="TF_fork_head_CS_1"/>
</dbReference>
<sequence length="418" mass="45504">MNHNNNNDKNIAPPRPIMGTNAVPSSTPPPLTKAPAPAEIENQVKTTKEAQKAEAQKKPRSRKKAASVSGTECREDDVKPPYSYIALIAMAISQSPNKMLTLGEICDFIIQQFAYYRKRWPAWQNSIRHNLSLNDCFIKVPREYGSSGKGNFWKLHPASAEMFKNGSFLRRRYRFLHQLPQKPYGEGLTSPTSLSPGANGGPENGFAHQGIKMEGGPLPMTPPFDSKGHVAYPCYTHHPDQKFFGSVPPTSEEYFAARRGFTSPPVGEVVPYEFPHLPPSHRGFPIAAPPPHIGALRHYQPGECITQPSWAYPPLSSQQSPLPANVGALPPPSFGGTMVNGQPTETYHLATSGGAAQQGSTPPTSPSHPYPFSAPPTMECNGYPHPPPHTEGQHPALTAGGVVDPGKFNFTISNLLKQ</sequence>
<dbReference type="PRINTS" id="PR00053">
    <property type="entry name" value="FORKHEAD"/>
</dbReference>
<feature type="region of interest" description="Disordered" evidence="4">
    <location>
        <begin position="184"/>
        <end position="205"/>
    </location>
</feature>
<dbReference type="InterPro" id="IPR001766">
    <property type="entry name" value="Fork_head_dom"/>
</dbReference>
<name>A0A1X7UXJ1_AMPQE</name>
<comment type="subcellular location">
    <subcellularLocation>
        <location evidence="3">Nucleus</location>
    </subcellularLocation>
</comment>
<evidence type="ECO:0000259" key="5">
    <source>
        <dbReference type="PROSITE" id="PS50039"/>
    </source>
</evidence>
<dbReference type="InterPro" id="IPR050211">
    <property type="entry name" value="FOX_domain-containing"/>
</dbReference>
<feature type="DNA-binding region" description="Fork-head" evidence="3">
    <location>
        <begin position="79"/>
        <end position="173"/>
    </location>
</feature>
<dbReference type="GO" id="GO:0000981">
    <property type="term" value="F:DNA-binding transcription factor activity, RNA polymerase II-specific"/>
    <property type="evidence" value="ECO:0007669"/>
    <property type="project" value="TreeGrafter"/>
</dbReference>
<dbReference type="Gene3D" id="1.10.10.10">
    <property type="entry name" value="Winged helix-like DNA-binding domain superfamily/Winged helix DNA-binding domain"/>
    <property type="match status" value="1"/>
</dbReference>
<dbReference type="SUPFAM" id="SSF46785">
    <property type="entry name" value="Winged helix' DNA-binding domain"/>
    <property type="match status" value="1"/>
</dbReference>
<dbReference type="Pfam" id="PF00250">
    <property type="entry name" value="Forkhead"/>
    <property type="match status" value="1"/>
</dbReference>
<proteinExistence type="predicted"/>
<organism evidence="6">
    <name type="scientific">Amphimedon queenslandica</name>
    <name type="common">Sponge</name>
    <dbReference type="NCBI Taxonomy" id="400682"/>
    <lineage>
        <taxon>Eukaryota</taxon>
        <taxon>Metazoa</taxon>
        <taxon>Porifera</taxon>
        <taxon>Demospongiae</taxon>
        <taxon>Heteroscleromorpha</taxon>
        <taxon>Haplosclerida</taxon>
        <taxon>Niphatidae</taxon>
        <taxon>Amphimedon</taxon>
    </lineage>
</organism>
<dbReference type="Proteomes" id="UP000007879">
    <property type="component" value="Unassembled WGS sequence"/>
</dbReference>
<dbReference type="KEGG" id="aqu:100634102"/>
<feature type="compositionally biased region" description="Pro residues" evidence="4">
    <location>
        <begin position="363"/>
        <end position="374"/>
    </location>
</feature>
<keyword evidence="2 3" id="KW-0539">Nucleus</keyword>
<dbReference type="STRING" id="400682.A0A1X7UXJ1"/>
<dbReference type="EnsemblMetazoa" id="XM_003386357.3">
    <property type="protein sequence ID" value="XP_003386405.1"/>
    <property type="gene ID" value="LOC100634102"/>
</dbReference>
<dbReference type="PROSITE" id="PS00657">
    <property type="entry name" value="FORK_HEAD_1"/>
    <property type="match status" value="1"/>
</dbReference>
<dbReference type="InterPro" id="IPR036388">
    <property type="entry name" value="WH-like_DNA-bd_sf"/>
</dbReference>
<dbReference type="GO" id="GO:0030154">
    <property type="term" value="P:cell differentiation"/>
    <property type="evidence" value="ECO:0007669"/>
    <property type="project" value="TreeGrafter"/>
</dbReference>
<reference evidence="7" key="1">
    <citation type="journal article" date="2010" name="Nature">
        <title>The Amphimedon queenslandica genome and the evolution of animal complexity.</title>
        <authorList>
            <person name="Srivastava M."/>
            <person name="Simakov O."/>
            <person name="Chapman J."/>
            <person name="Fahey B."/>
            <person name="Gauthier M.E."/>
            <person name="Mitros T."/>
            <person name="Richards G.S."/>
            <person name="Conaco C."/>
            <person name="Dacre M."/>
            <person name="Hellsten U."/>
            <person name="Larroux C."/>
            <person name="Putnam N.H."/>
            <person name="Stanke M."/>
            <person name="Adamska M."/>
            <person name="Darling A."/>
            <person name="Degnan S.M."/>
            <person name="Oakley T.H."/>
            <person name="Plachetzki D.C."/>
            <person name="Zhai Y."/>
            <person name="Adamski M."/>
            <person name="Calcino A."/>
            <person name="Cummins S.F."/>
            <person name="Goodstein D.M."/>
            <person name="Harris C."/>
            <person name="Jackson D.J."/>
            <person name="Leys S.P."/>
            <person name="Shu S."/>
            <person name="Woodcroft B.J."/>
            <person name="Vervoort M."/>
            <person name="Kosik K.S."/>
            <person name="Manning G."/>
            <person name="Degnan B.M."/>
            <person name="Rokhsar D.S."/>
        </authorList>
    </citation>
    <scope>NUCLEOTIDE SEQUENCE [LARGE SCALE GENOMIC DNA]</scope>
</reference>
<dbReference type="PANTHER" id="PTHR11829:SF402">
    <property type="entry name" value="FORK HEAD DOMAIN-CONTAINING PROTEIN FD3-RELATED"/>
    <property type="match status" value="1"/>
</dbReference>
<evidence type="ECO:0000256" key="4">
    <source>
        <dbReference type="SAM" id="MobiDB-lite"/>
    </source>
</evidence>
<dbReference type="GO" id="GO:0005634">
    <property type="term" value="C:nucleus"/>
    <property type="evidence" value="ECO:0007669"/>
    <property type="project" value="UniProtKB-SubCell"/>
</dbReference>
<evidence type="ECO:0000313" key="6">
    <source>
        <dbReference type="EnsemblMetazoa" id="Aqu2.1.32690_001"/>
    </source>
</evidence>
<dbReference type="OrthoDB" id="5954824at2759"/>
<dbReference type="AlphaFoldDB" id="A0A1X7UXJ1"/>
<dbReference type="PANTHER" id="PTHR11829">
    <property type="entry name" value="FORKHEAD BOX PROTEIN"/>
    <property type="match status" value="1"/>
</dbReference>
<dbReference type="eggNOG" id="KOG2294">
    <property type="taxonomic scope" value="Eukaryota"/>
</dbReference>
<dbReference type="FunFam" id="1.10.10.10:FF:000598">
    <property type="entry name" value="forkhead box protein I1 isoform X2"/>
    <property type="match status" value="1"/>
</dbReference>
<dbReference type="InterPro" id="IPR030456">
    <property type="entry name" value="TF_fork_head_CS_2"/>
</dbReference>
<evidence type="ECO:0000313" key="7">
    <source>
        <dbReference type="Proteomes" id="UP000007879"/>
    </source>
</evidence>
<gene>
    <name evidence="6" type="primary">100634102</name>
</gene>
<dbReference type="InterPro" id="IPR036390">
    <property type="entry name" value="WH_DNA-bd_sf"/>
</dbReference>
<dbReference type="PROSITE" id="PS50039">
    <property type="entry name" value="FORK_HEAD_3"/>
    <property type="match status" value="1"/>
</dbReference>
<keyword evidence="7" id="KW-1185">Reference proteome</keyword>
<feature type="region of interest" description="Disordered" evidence="4">
    <location>
        <begin position="1"/>
        <end position="76"/>
    </location>
</feature>
<dbReference type="GO" id="GO:0009653">
    <property type="term" value="P:anatomical structure morphogenesis"/>
    <property type="evidence" value="ECO:0007669"/>
    <property type="project" value="TreeGrafter"/>
</dbReference>
<feature type="compositionally biased region" description="Basic and acidic residues" evidence="4">
    <location>
        <begin position="46"/>
        <end position="57"/>
    </location>
</feature>
<dbReference type="SMART" id="SM00339">
    <property type="entry name" value="FH"/>
    <property type="match status" value="1"/>
</dbReference>
<protein>
    <recommendedName>
        <fullName evidence="5">Fork-head domain-containing protein</fullName>
    </recommendedName>
</protein>
<accession>A0A1X7UXJ1</accession>
<dbReference type="EnsemblMetazoa" id="Aqu2.1.32690_001">
    <property type="protein sequence ID" value="Aqu2.1.32690_001"/>
    <property type="gene ID" value="Aqu2.1.32690"/>
</dbReference>
<dbReference type="InParanoid" id="A0A1X7UXJ1"/>
<dbReference type="PROSITE" id="PS00658">
    <property type="entry name" value="FORK_HEAD_2"/>
    <property type="match status" value="1"/>
</dbReference>
<reference evidence="6" key="2">
    <citation type="submission" date="2017-05" db="UniProtKB">
        <authorList>
            <consortium name="EnsemblMetazoa"/>
        </authorList>
    </citation>
    <scope>IDENTIFICATION</scope>
</reference>
<evidence type="ECO:0000256" key="2">
    <source>
        <dbReference type="ARBA" id="ARBA00023242"/>
    </source>
</evidence>
<feature type="region of interest" description="Disordered" evidence="4">
    <location>
        <begin position="351"/>
        <end position="401"/>
    </location>
</feature>
<dbReference type="GO" id="GO:0000978">
    <property type="term" value="F:RNA polymerase II cis-regulatory region sequence-specific DNA binding"/>
    <property type="evidence" value="ECO:0007669"/>
    <property type="project" value="TreeGrafter"/>
</dbReference>
<evidence type="ECO:0000256" key="3">
    <source>
        <dbReference type="PROSITE-ProRule" id="PRU00089"/>
    </source>
</evidence>
<keyword evidence="1 3" id="KW-0238">DNA-binding</keyword>
<feature type="domain" description="Fork-head" evidence="5">
    <location>
        <begin position="79"/>
        <end position="173"/>
    </location>
</feature>